<comment type="similarity">
    <text evidence="1">Belongs to the sigma-70 factor family. ECF subfamily.</text>
</comment>
<dbReference type="SUPFAM" id="SSF88946">
    <property type="entry name" value="Sigma2 domain of RNA polymerase sigma factors"/>
    <property type="match status" value="1"/>
</dbReference>
<keyword evidence="4" id="KW-0804">Transcription</keyword>
<dbReference type="Gene3D" id="1.10.1740.10">
    <property type="match status" value="1"/>
</dbReference>
<dbReference type="AlphaFoldDB" id="A0A838CRV0"/>
<dbReference type="Pfam" id="PF08281">
    <property type="entry name" value="Sigma70_r4_2"/>
    <property type="match status" value="1"/>
</dbReference>
<keyword evidence="2" id="KW-0805">Transcription regulation</keyword>
<comment type="caution">
    <text evidence="7">The sequence shown here is derived from an EMBL/GenBank/DDBJ whole genome shotgun (WGS) entry which is preliminary data.</text>
</comment>
<protein>
    <submittedName>
        <fullName evidence="7">Sigma-70 family RNA polymerase sigma factor</fullName>
    </submittedName>
</protein>
<dbReference type="InterPro" id="IPR013325">
    <property type="entry name" value="RNA_pol_sigma_r2"/>
</dbReference>
<dbReference type="RefSeq" id="WP_181471917.1">
    <property type="nucleotide sequence ID" value="NZ_JACEFG010000002.1"/>
</dbReference>
<keyword evidence="8" id="KW-1185">Reference proteome</keyword>
<dbReference type="InterPro" id="IPR007627">
    <property type="entry name" value="RNA_pol_sigma70_r2"/>
</dbReference>
<name>A0A838CRV0_9BACI</name>
<dbReference type="CDD" id="cd06171">
    <property type="entry name" value="Sigma70_r4"/>
    <property type="match status" value="1"/>
</dbReference>
<dbReference type="InterPro" id="IPR013249">
    <property type="entry name" value="RNA_pol_sigma70_r4_t2"/>
</dbReference>
<dbReference type="SUPFAM" id="SSF88659">
    <property type="entry name" value="Sigma3 and sigma4 domains of RNA polymerase sigma factors"/>
    <property type="match status" value="1"/>
</dbReference>
<reference evidence="7 8" key="1">
    <citation type="journal article" date="2004" name="Extremophiles">
        <title>Halobacillus locisalis sp. nov., a halophilic bacterium isolated from a marine solar saltern of the Yellow Sea in Korea.</title>
        <authorList>
            <person name="Yoon J.H."/>
            <person name="Kang K.H."/>
            <person name="Oh T.K."/>
            <person name="Park Y.H."/>
        </authorList>
    </citation>
    <scope>NUCLEOTIDE SEQUENCE [LARGE SCALE GENOMIC DNA]</scope>
    <source>
        <strain evidence="7 8">KCTC 3788</strain>
    </source>
</reference>
<dbReference type="PANTHER" id="PTHR43133">
    <property type="entry name" value="RNA POLYMERASE ECF-TYPE SIGMA FACTO"/>
    <property type="match status" value="1"/>
</dbReference>
<evidence type="ECO:0000256" key="4">
    <source>
        <dbReference type="ARBA" id="ARBA00023163"/>
    </source>
</evidence>
<evidence type="ECO:0000313" key="8">
    <source>
        <dbReference type="Proteomes" id="UP000571017"/>
    </source>
</evidence>
<dbReference type="InterPro" id="IPR036388">
    <property type="entry name" value="WH-like_DNA-bd_sf"/>
</dbReference>
<accession>A0A838CRV0</accession>
<feature type="domain" description="RNA polymerase sigma factor 70 region 4 type 2" evidence="6">
    <location>
        <begin position="110"/>
        <end position="161"/>
    </location>
</feature>
<organism evidence="7 8">
    <name type="scientific">Halobacillus locisalis</name>
    <dbReference type="NCBI Taxonomy" id="220753"/>
    <lineage>
        <taxon>Bacteria</taxon>
        <taxon>Bacillati</taxon>
        <taxon>Bacillota</taxon>
        <taxon>Bacilli</taxon>
        <taxon>Bacillales</taxon>
        <taxon>Bacillaceae</taxon>
        <taxon>Halobacillus</taxon>
    </lineage>
</organism>
<evidence type="ECO:0000256" key="1">
    <source>
        <dbReference type="ARBA" id="ARBA00010641"/>
    </source>
</evidence>
<proteinExistence type="inferred from homology"/>
<dbReference type="InterPro" id="IPR014284">
    <property type="entry name" value="RNA_pol_sigma-70_dom"/>
</dbReference>
<dbReference type="GO" id="GO:0003677">
    <property type="term" value="F:DNA binding"/>
    <property type="evidence" value="ECO:0007669"/>
    <property type="project" value="InterPro"/>
</dbReference>
<dbReference type="GO" id="GO:0006352">
    <property type="term" value="P:DNA-templated transcription initiation"/>
    <property type="evidence" value="ECO:0007669"/>
    <property type="project" value="InterPro"/>
</dbReference>
<dbReference type="InterPro" id="IPR013324">
    <property type="entry name" value="RNA_pol_sigma_r3/r4-like"/>
</dbReference>
<evidence type="ECO:0000256" key="2">
    <source>
        <dbReference type="ARBA" id="ARBA00023015"/>
    </source>
</evidence>
<dbReference type="GO" id="GO:0016987">
    <property type="term" value="F:sigma factor activity"/>
    <property type="evidence" value="ECO:0007669"/>
    <property type="project" value="UniProtKB-KW"/>
</dbReference>
<feature type="domain" description="RNA polymerase sigma-70 region 2" evidence="5">
    <location>
        <begin position="19"/>
        <end position="86"/>
    </location>
</feature>
<dbReference type="EMBL" id="JACEFG010000002">
    <property type="protein sequence ID" value="MBA2174862.1"/>
    <property type="molecule type" value="Genomic_DNA"/>
</dbReference>
<dbReference type="Pfam" id="PF04542">
    <property type="entry name" value="Sigma70_r2"/>
    <property type="match status" value="1"/>
</dbReference>
<dbReference type="Gene3D" id="1.10.10.10">
    <property type="entry name" value="Winged helix-like DNA-binding domain superfamily/Winged helix DNA-binding domain"/>
    <property type="match status" value="1"/>
</dbReference>
<sequence length="173" mass="20812">MKRLVKKAQKGNDQAFLQLFQHYEQDVYRMAYVYVKNQEDALDIVQEVAYQSYKKIDTLKQPEYIKTWLIRITINCATNLLRKNKKVVHLQTQHEKYMGTEEIDLSLSISLRDVMEKLEVDEKSIVLLRFYHHYTFQEVADLLDLPIGTAKTILYRALRKLRYELKESEWYEQ</sequence>
<dbReference type="NCBIfam" id="TIGR02937">
    <property type="entry name" value="sigma70-ECF"/>
    <property type="match status" value="1"/>
</dbReference>
<evidence type="ECO:0000256" key="3">
    <source>
        <dbReference type="ARBA" id="ARBA00023082"/>
    </source>
</evidence>
<evidence type="ECO:0000259" key="6">
    <source>
        <dbReference type="Pfam" id="PF08281"/>
    </source>
</evidence>
<gene>
    <name evidence="7" type="ORF">H0266_08150</name>
</gene>
<keyword evidence="3" id="KW-0731">Sigma factor</keyword>
<dbReference type="InterPro" id="IPR039425">
    <property type="entry name" value="RNA_pol_sigma-70-like"/>
</dbReference>
<dbReference type="PANTHER" id="PTHR43133:SF51">
    <property type="entry name" value="RNA POLYMERASE SIGMA FACTOR"/>
    <property type="match status" value="1"/>
</dbReference>
<evidence type="ECO:0000259" key="5">
    <source>
        <dbReference type="Pfam" id="PF04542"/>
    </source>
</evidence>
<dbReference type="Proteomes" id="UP000571017">
    <property type="component" value="Unassembled WGS sequence"/>
</dbReference>
<evidence type="ECO:0000313" key="7">
    <source>
        <dbReference type="EMBL" id="MBA2174862.1"/>
    </source>
</evidence>